<proteinExistence type="predicted"/>
<gene>
    <name evidence="1" type="ORF">SAMN05421773_12739</name>
</gene>
<dbReference type="STRING" id="910347.SAMN05421773_12739"/>
<protein>
    <submittedName>
        <fullName evidence="1">Three-Cys-motif partner protein</fullName>
    </submittedName>
</protein>
<accession>A0A1I1UVP7</accession>
<reference evidence="1 2" key="1">
    <citation type="submission" date="2016-10" db="EMBL/GenBank/DDBJ databases">
        <authorList>
            <person name="de Groot N.N."/>
        </authorList>
    </citation>
    <scope>NUCLEOTIDE SEQUENCE [LARGE SCALE GENOMIC DNA]</scope>
    <source>
        <strain evidence="1 2">CGMCC 4.5739</strain>
    </source>
</reference>
<organism evidence="1 2">
    <name type="scientific">Streptomyces aidingensis</name>
    <dbReference type="NCBI Taxonomy" id="910347"/>
    <lineage>
        <taxon>Bacteria</taxon>
        <taxon>Bacillati</taxon>
        <taxon>Actinomycetota</taxon>
        <taxon>Actinomycetes</taxon>
        <taxon>Kitasatosporales</taxon>
        <taxon>Streptomycetaceae</taxon>
        <taxon>Streptomyces</taxon>
    </lineage>
</organism>
<dbReference type="AlphaFoldDB" id="A0A1I1UVP7"/>
<sequence>MAKGTSGGYWDEQNLPSRFKHELLRHYIPPFGGMTGSRDKQVVYLDGYAGEGRYDSGEPGSAEIAMKVAADHLRHGLRWTCFFIEKGTASVARLRQVAGEYQRQGVDARVHHSDVTALLAEVTAAAVGQPLFLFLDPCGLTLPFDELVRVLADQRRPGAGNWPPTELLMNFSMMAVRRLGGNARSERGLEASSVRFDGVCGGPWWREYFVGGLPPEDAAGRVADGYAQRLSAATGMHVVSVPVARAPGHKPVYHLVFATRSQYGLWVFGDSAARAKEAWWEKVELTEEAADDALFTMASVIRPDPEEVRRAAVPAIAQNLGRLLKRVGEFRLVDHTVEVFGDFYGQVTEPAARKAVKHLHKEGGTPTTGVGSMKTRELVVLPPADSR</sequence>
<dbReference type="Proteomes" id="UP000199207">
    <property type="component" value="Unassembled WGS sequence"/>
</dbReference>
<dbReference type="RefSeq" id="WP_175541608.1">
    <property type="nucleotide sequence ID" value="NZ_FOLM01000027.1"/>
</dbReference>
<keyword evidence="2" id="KW-1185">Reference proteome</keyword>
<dbReference type="NCBIfam" id="TIGR04474">
    <property type="entry name" value="tcm_partner"/>
    <property type="match status" value="1"/>
</dbReference>
<evidence type="ECO:0000313" key="2">
    <source>
        <dbReference type="Proteomes" id="UP000199207"/>
    </source>
</evidence>
<dbReference type="EMBL" id="FOLM01000027">
    <property type="protein sequence ID" value="SFD74892.1"/>
    <property type="molecule type" value="Genomic_DNA"/>
</dbReference>
<evidence type="ECO:0000313" key="1">
    <source>
        <dbReference type="EMBL" id="SFD74892.1"/>
    </source>
</evidence>
<dbReference type="InterPro" id="IPR031009">
    <property type="entry name" value="Tcm_partner"/>
</dbReference>
<name>A0A1I1UVP7_9ACTN</name>